<organism evidence="1 2">
    <name type="scientific">Nonomuraea mesophila</name>
    <dbReference type="NCBI Taxonomy" id="2530382"/>
    <lineage>
        <taxon>Bacteria</taxon>
        <taxon>Bacillati</taxon>
        <taxon>Actinomycetota</taxon>
        <taxon>Actinomycetes</taxon>
        <taxon>Streptosporangiales</taxon>
        <taxon>Streptosporangiaceae</taxon>
        <taxon>Nonomuraea</taxon>
    </lineage>
</organism>
<name>A0A4R5FWH1_9ACTN</name>
<dbReference type="RefSeq" id="WP_132628237.1">
    <property type="nucleotide sequence ID" value="NZ_SMLD01000006.1"/>
</dbReference>
<dbReference type="Gene3D" id="2.20.110.10">
    <property type="entry name" value="Histone H3 K4-specific methyltransferase SET7/9 N-terminal domain"/>
    <property type="match status" value="1"/>
</dbReference>
<proteinExistence type="predicted"/>
<dbReference type="SUPFAM" id="SSF82185">
    <property type="entry name" value="Histone H3 K4-specific methyltransferase SET7/9 N-terminal domain"/>
    <property type="match status" value="1"/>
</dbReference>
<protein>
    <recommendedName>
        <fullName evidence="3">Toxin-antitoxin system YwqK family antitoxin</fullName>
    </recommendedName>
</protein>
<keyword evidence="2" id="KW-1185">Reference proteome</keyword>
<dbReference type="PROSITE" id="PS51257">
    <property type="entry name" value="PROKAR_LIPOPROTEIN"/>
    <property type="match status" value="1"/>
</dbReference>
<evidence type="ECO:0000313" key="2">
    <source>
        <dbReference type="Proteomes" id="UP000295136"/>
    </source>
</evidence>
<reference evidence="1 2" key="1">
    <citation type="submission" date="2019-03" db="EMBL/GenBank/DDBJ databases">
        <title>Draft genome sequences of novel Actinobacteria.</title>
        <authorList>
            <person name="Sahin N."/>
            <person name="Ay H."/>
            <person name="Saygin H."/>
        </authorList>
    </citation>
    <scope>NUCLEOTIDE SEQUENCE [LARGE SCALE GENOMIC DNA]</scope>
    <source>
        <strain evidence="1 2">6K102</strain>
    </source>
</reference>
<evidence type="ECO:0000313" key="1">
    <source>
        <dbReference type="EMBL" id="TDE59028.1"/>
    </source>
</evidence>
<comment type="caution">
    <text evidence="1">The sequence shown here is derived from an EMBL/GenBank/DDBJ whole genome shotgun (WGS) entry which is preliminary data.</text>
</comment>
<gene>
    <name evidence="1" type="ORF">E1295_03735</name>
</gene>
<evidence type="ECO:0008006" key="3">
    <source>
        <dbReference type="Google" id="ProtNLM"/>
    </source>
</evidence>
<sequence length="110" mass="12713">MRITMNDLEYDQDQRVRYQGAPYSGTACELYADGAVMTEQTFDQGVPHGLARAFYPDGRVESEWRHDRGRRHGSFLRWHPNGRLAEDRIYEHGELVSCQAWHEDGTPDDG</sequence>
<dbReference type="AlphaFoldDB" id="A0A4R5FWH1"/>
<accession>A0A4R5FWH1</accession>
<dbReference type="EMBL" id="SMLD01000006">
    <property type="protein sequence ID" value="TDE59028.1"/>
    <property type="molecule type" value="Genomic_DNA"/>
</dbReference>
<dbReference type="Proteomes" id="UP000295136">
    <property type="component" value="Unassembled WGS sequence"/>
</dbReference>